<dbReference type="AlphaFoldDB" id="A0A6C0KBP4"/>
<dbReference type="EMBL" id="MN740849">
    <property type="protein sequence ID" value="QHU15099.1"/>
    <property type="molecule type" value="Genomic_DNA"/>
</dbReference>
<dbReference type="Pfam" id="PF23983">
    <property type="entry name" value="P11_C"/>
    <property type="match status" value="1"/>
</dbReference>
<sequence>MNMLKKLVKKITSKPMLMAIAAVVAVAALYYYSQGFSSPLVGMSNANKAAEAVDSSSSCAAGGNNFVPASPMGQNAGEAAANGAVTDTYGLPPSCAKQQVVDPSELLPKGGNEFSKLNPMGAGDLKNVSLLKAGHHIGINTVGQSLRNANLQLRSEPANPQLNVGPWNNTTISSDNMRRPLEIGCGSA</sequence>
<evidence type="ECO:0000313" key="2">
    <source>
        <dbReference type="EMBL" id="QHU15099.1"/>
    </source>
</evidence>
<proteinExistence type="predicted"/>
<organism evidence="2">
    <name type="scientific">viral metagenome</name>
    <dbReference type="NCBI Taxonomy" id="1070528"/>
    <lineage>
        <taxon>unclassified sequences</taxon>
        <taxon>metagenomes</taxon>
        <taxon>organismal metagenomes</taxon>
    </lineage>
</organism>
<protein>
    <recommendedName>
        <fullName evidence="1">Minor capsid protein P11 C-terminal conserved region domain-containing protein</fullName>
    </recommendedName>
</protein>
<accession>A0A6C0KBP4</accession>
<feature type="domain" description="Minor capsid protein P11 C-terminal conserved region" evidence="1">
    <location>
        <begin position="101"/>
        <end position="182"/>
    </location>
</feature>
<name>A0A6C0KBP4_9ZZZZ</name>
<dbReference type="InterPro" id="IPR055730">
    <property type="entry name" value="P11_C"/>
</dbReference>
<evidence type="ECO:0000259" key="1">
    <source>
        <dbReference type="Pfam" id="PF23983"/>
    </source>
</evidence>
<reference evidence="2" key="1">
    <citation type="journal article" date="2020" name="Nature">
        <title>Giant virus diversity and host interactions through global metagenomics.</title>
        <authorList>
            <person name="Schulz F."/>
            <person name="Roux S."/>
            <person name="Paez-Espino D."/>
            <person name="Jungbluth S."/>
            <person name="Walsh D.A."/>
            <person name="Denef V.J."/>
            <person name="McMahon K.D."/>
            <person name="Konstantinidis K.T."/>
            <person name="Eloe-Fadrosh E.A."/>
            <person name="Kyrpides N.C."/>
            <person name="Woyke T."/>
        </authorList>
    </citation>
    <scope>NUCLEOTIDE SEQUENCE</scope>
    <source>
        <strain evidence="2">GVMAG-S-1102244-55</strain>
    </source>
</reference>